<proteinExistence type="inferred from homology"/>
<protein>
    <submittedName>
        <fullName evidence="9">Phosphonate transport system permease protein</fullName>
    </submittedName>
</protein>
<organism evidence="9 10">
    <name type="scientific">Azomonas agilis</name>
    <dbReference type="NCBI Taxonomy" id="116849"/>
    <lineage>
        <taxon>Bacteria</taxon>
        <taxon>Pseudomonadati</taxon>
        <taxon>Pseudomonadota</taxon>
        <taxon>Gammaproteobacteria</taxon>
        <taxon>Pseudomonadales</taxon>
        <taxon>Pseudomonadaceae</taxon>
        <taxon>Azomonas</taxon>
    </lineage>
</organism>
<dbReference type="NCBIfam" id="TIGR01097">
    <property type="entry name" value="PhnE"/>
    <property type="match status" value="1"/>
</dbReference>
<evidence type="ECO:0000313" key="9">
    <source>
        <dbReference type="EMBL" id="TWH76477.1"/>
    </source>
</evidence>
<dbReference type="Proteomes" id="UP000319627">
    <property type="component" value="Unassembled WGS sequence"/>
</dbReference>
<dbReference type="GO" id="GO:0015416">
    <property type="term" value="F:ABC-type phosphonate transporter activity"/>
    <property type="evidence" value="ECO:0007669"/>
    <property type="project" value="InterPro"/>
</dbReference>
<evidence type="ECO:0000256" key="6">
    <source>
        <dbReference type="ARBA" id="ARBA00023136"/>
    </source>
</evidence>
<dbReference type="CDD" id="cd06261">
    <property type="entry name" value="TM_PBP2"/>
    <property type="match status" value="1"/>
</dbReference>
<dbReference type="RefSeq" id="WP_144570277.1">
    <property type="nucleotide sequence ID" value="NZ_VLKG01000002.1"/>
</dbReference>
<keyword evidence="2 7" id="KW-0813">Transport</keyword>
<dbReference type="InterPro" id="IPR000515">
    <property type="entry name" value="MetI-like"/>
</dbReference>
<keyword evidence="4 7" id="KW-0812">Transmembrane</keyword>
<dbReference type="InterPro" id="IPR005769">
    <property type="entry name" value="PhnE/PtxC"/>
</dbReference>
<dbReference type="InterPro" id="IPR035906">
    <property type="entry name" value="MetI-like_sf"/>
</dbReference>
<feature type="domain" description="ABC transmembrane type-1" evidence="8">
    <location>
        <begin position="74"/>
        <end position="257"/>
    </location>
</feature>
<evidence type="ECO:0000259" key="8">
    <source>
        <dbReference type="PROSITE" id="PS50928"/>
    </source>
</evidence>
<keyword evidence="5 7" id="KW-1133">Transmembrane helix</keyword>
<dbReference type="PANTHER" id="PTHR30043">
    <property type="entry name" value="PHOSPHONATES TRANSPORT SYSTEM PERMEASE PROTEIN"/>
    <property type="match status" value="1"/>
</dbReference>
<reference evidence="9 10" key="1">
    <citation type="submission" date="2019-07" db="EMBL/GenBank/DDBJ databases">
        <title>Genomic Encyclopedia of Type Strains, Phase I: the one thousand microbial genomes (KMG-I) project.</title>
        <authorList>
            <person name="Kyrpides N."/>
        </authorList>
    </citation>
    <scope>NUCLEOTIDE SEQUENCE [LARGE SCALE GENOMIC DNA]</scope>
    <source>
        <strain evidence="9 10">DSM 375</strain>
    </source>
</reference>
<evidence type="ECO:0000256" key="5">
    <source>
        <dbReference type="ARBA" id="ARBA00022989"/>
    </source>
</evidence>
<keyword evidence="10" id="KW-1185">Reference proteome</keyword>
<accession>A0A562J001</accession>
<name>A0A562J001_9GAMM</name>
<evidence type="ECO:0000256" key="7">
    <source>
        <dbReference type="RuleBase" id="RU363032"/>
    </source>
</evidence>
<dbReference type="Gene3D" id="1.10.3720.10">
    <property type="entry name" value="MetI-like"/>
    <property type="match status" value="1"/>
</dbReference>
<evidence type="ECO:0000313" key="10">
    <source>
        <dbReference type="Proteomes" id="UP000319627"/>
    </source>
</evidence>
<gene>
    <name evidence="9" type="ORF">LX59_00515</name>
</gene>
<dbReference type="EMBL" id="VLKG01000002">
    <property type="protein sequence ID" value="TWH76477.1"/>
    <property type="molecule type" value="Genomic_DNA"/>
</dbReference>
<dbReference type="AlphaFoldDB" id="A0A562J001"/>
<dbReference type="GO" id="GO:0005886">
    <property type="term" value="C:plasma membrane"/>
    <property type="evidence" value="ECO:0007669"/>
    <property type="project" value="UniProtKB-SubCell"/>
</dbReference>
<dbReference type="SUPFAM" id="SSF161098">
    <property type="entry name" value="MetI-like"/>
    <property type="match status" value="1"/>
</dbReference>
<dbReference type="PROSITE" id="PS50928">
    <property type="entry name" value="ABC_TM1"/>
    <property type="match status" value="1"/>
</dbReference>
<comment type="similarity">
    <text evidence="7">Belongs to the binding-protein-dependent transport system permease family.</text>
</comment>
<evidence type="ECO:0000256" key="4">
    <source>
        <dbReference type="ARBA" id="ARBA00022692"/>
    </source>
</evidence>
<keyword evidence="6 7" id="KW-0472">Membrane</keyword>
<comment type="caution">
    <text evidence="9">The sequence shown here is derived from an EMBL/GenBank/DDBJ whole genome shotgun (WGS) entry which is preliminary data.</text>
</comment>
<dbReference type="Pfam" id="PF00528">
    <property type="entry name" value="BPD_transp_1"/>
    <property type="match status" value="1"/>
</dbReference>
<dbReference type="PANTHER" id="PTHR30043:SF1">
    <property type="entry name" value="ABC TRANSPORT SYSTEM PERMEASE PROTEIN P69"/>
    <property type="match status" value="1"/>
</dbReference>
<evidence type="ECO:0000256" key="3">
    <source>
        <dbReference type="ARBA" id="ARBA00022475"/>
    </source>
</evidence>
<sequence length="269" mass="28721">MTEKSPVNLPARFERPSPGSLLAFLAFVALLAWSISAAGISVSELLTGLPNMAKIASEMMPPATDRLQPMMYSVWVTFQMALVGTVIGIGISLPLAVLMSRNYTPHQVVRAFIRSLVSFIRTIPDLAWALFFVASVGLGPFAGTLTLVMDTIGFCARFFAESIEEVEEGPPEALAAIGASKLSVILCAILPMSMPSLINTGLFALEKAVRSSVVLGLVGAGGIGAELATSMELFRFDQAATIILMIFLLVLGVEKVSSRARTSLLKKRQ</sequence>
<evidence type="ECO:0000256" key="2">
    <source>
        <dbReference type="ARBA" id="ARBA00022448"/>
    </source>
</evidence>
<keyword evidence="3" id="KW-1003">Cell membrane</keyword>
<dbReference type="OrthoDB" id="9808005at2"/>
<feature type="transmembrane region" description="Helical" evidence="7">
    <location>
        <begin position="72"/>
        <end position="99"/>
    </location>
</feature>
<comment type="subcellular location">
    <subcellularLocation>
        <location evidence="1 7">Cell membrane</location>
        <topology evidence="1 7">Multi-pass membrane protein</topology>
    </subcellularLocation>
</comment>
<feature type="transmembrane region" description="Helical" evidence="7">
    <location>
        <begin position="239"/>
        <end position="257"/>
    </location>
</feature>
<evidence type="ECO:0000256" key="1">
    <source>
        <dbReference type="ARBA" id="ARBA00004651"/>
    </source>
</evidence>